<feature type="compositionally biased region" description="Basic and acidic residues" evidence="1">
    <location>
        <begin position="219"/>
        <end position="229"/>
    </location>
</feature>
<dbReference type="PANTHER" id="PTHR12746:SF2">
    <property type="entry name" value="60S RIBOSOMAL EXPORT PROTEIN NMD3"/>
    <property type="match status" value="1"/>
</dbReference>
<feature type="chain" id="PRO_5046801239" evidence="2">
    <location>
        <begin position="28"/>
        <end position="272"/>
    </location>
</feature>
<feature type="region of interest" description="Disordered" evidence="1">
    <location>
        <begin position="253"/>
        <end position="272"/>
    </location>
</feature>
<keyword evidence="2" id="KW-0732">Signal</keyword>
<dbReference type="PANTHER" id="PTHR12746">
    <property type="entry name" value="NONSENSE-MEDIATED MRNA DECAY PROTEIN 3"/>
    <property type="match status" value="1"/>
</dbReference>
<dbReference type="InterPro" id="IPR039768">
    <property type="entry name" value="Nmd3"/>
</dbReference>
<protein>
    <submittedName>
        <fullName evidence="5">NMD3-like protein</fullName>
    </submittedName>
</protein>
<dbReference type="Pfam" id="PF21192">
    <property type="entry name" value="OB_NMD3"/>
    <property type="match status" value="1"/>
</dbReference>
<evidence type="ECO:0000313" key="5">
    <source>
        <dbReference type="EMBL" id="WAR17081.1"/>
    </source>
</evidence>
<name>A0ABY7FCS3_MYAAR</name>
<feature type="signal peptide" evidence="2">
    <location>
        <begin position="1"/>
        <end position="27"/>
    </location>
</feature>
<proteinExistence type="predicted"/>
<evidence type="ECO:0000313" key="6">
    <source>
        <dbReference type="Proteomes" id="UP001164746"/>
    </source>
</evidence>
<accession>A0ABY7FCS3</accession>
<reference evidence="5" key="1">
    <citation type="submission" date="2022-11" db="EMBL/GenBank/DDBJ databases">
        <title>Centuries of genome instability and evolution in soft-shell clam transmissible cancer (bioRxiv).</title>
        <authorList>
            <person name="Hart S.F.M."/>
            <person name="Yonemitsu M.A."/>
            <person name="Giersch R.M."/>
            <person name="Beal B.F."/>
            <person name="Arriagada G."/>
            <person name="Davis B.W."/>
            <person name="Ostrander E.A."/>
            <person name="Goff S.P."/>
            <person name="Metzger M.J."/>
        </authorList>
    </citation>
    <scope>NUCLEOTIDE SEQUENCE</scope>
    <source>
        <strain evidence="5">MELC-2E11</strain>
        <tissue evidence="5">Siphon/mantle</tissue>
    </source>
</reference>
<dbReference type="InterPro" id="IPR048898">
    <property type="entry name" value="OB_NMD3"/>
</dbReference>
<sequence length="272" mass="30714">MLLDLAAFIRLIFHLLPILSFSRHVCAQELISHDVRNNTFNYKHTFSVTIVPICKDNIVCLPKKLASSLGNINPICVCFKVTQTVHLIDPNTLQVAEVSGPVYWRSPFASLCSPRQLIEYMVMDVQYVNDRDKPVIRGQVSQKHVLADLWVSRMSDLGVNDQQFFCKTHIGHLLNVGDTVLGFDMGNANLNNDHIEKLKAENLPDVVIVKKVFGDKKKRDRHHSDKVPVDTDDTDDEGVPQISLQEMLDDLHIGDDATEDVATPEESPRLCY</sequence>
<dbReference type="EMBL" id="CP111021">
    <property type="protein sequence ID" value="WAR17081.1"/>
    <property type="molecule type" value="Genomic_DNA"/>
</dbReference>
<feature type="domain" description="60S ribosomal export protein NMD3 OB-fold" evidence="3">
    <location>
        <begin position="117"/>
        <end position="211"/>
    </location>
</feature>
<gene>
    <name evidence="5" type="ORF">MAR_031675</name>
</gene>
<evidence type="ECO:0000259" key="3">
    <source>
        <dbReference type="Pfam" id="PF21192"/>
    </source>
</evidence>
<organism evidence="5 6">
    <name type="scientific">Mya arenaria</name>
    <name type="common">Soft-shell clam</name>
    <dbReference type="NCBI Taxonomy" id="6604"/>
    <lineage>
        <taxon>Eukaryota</taxon>
        <taxon>Metazoa</taxon>
        <taxon>Spiralia</taxon>
        <taxon>Lophotrochozoa</taxon>
        <taxon>Mollusca</taxon>
        <taxon>Bivalvia</taxon>
        <taxon>Autobranchia</taxon>
        <taxon>Heteroconchia</taxon>
        <taxon>Euheterodonta</taxon>
        <taxon>Imparidentia</taxon>
        <taxon>Neoheterodontei</taxon>
        <taxon>Myida</taxon>
        <taxon>Myoidea</taxon>
        <taxon>Myidae</taxon>
        <taxon>Mya</taxon>
    </lineage>
</organism>
<evidence type="ECO:0000256" key="2">
    <source>
        <dbReference type="SAM" id="SignalP"/>
    </source>
</evidence>
<dbReference type="Proteomes" id="UP001164746">
    <property type="component" value="Chromosome 10"/>
</dbReference>
<keyword evidence="6" id="KW-1185">Reference proteome</keyword>
<feature type="region of interest" description="Disordered" evidence="1">
    <location>
        <begin position="219"/>
        <end position="240"/>
    </location>
</feature>
<dbReference type="InterPro" id="IPR048899">
    <property type="entry name" value="NMD_SH3"/>
</dbReference>
<evidence type="ECO:0000256" key="1">
    <source>
        <dbReference type="SAM" id="MobiDB-lite"/>
    </source>
</evidence>
<feature type="domain" description="60S ribosomal export protein NMD3 SH3" evidence="4">
    <location>
        <begin position="53"/>
        <end position="99"/>
    </location>
</feature>
<dbReference type="Pfam" id="PF21193">
    <property type="entry name" value="NMD_SH3"/>
    <property type="match status" value="1"/>
</dbReference>
<evidence type="ECO:0000259" key="4">
    <source>
        <dbReference type="Pfam" id="PF21193"/>
    </source>
</evidence>